<evidence type="ECO:0000256" key="1">
    <source>
        <dbReference type="SAM" id="SignalP"/>
    </source>
</evidence>
<dbReference type="PROSITE" id="PS51257">
    <property type="entry name" value="PROKAR_LIPOPROTEIN"/>
    <property type="match status" value="1"/>
</dbReference>
<name>A0A1M6MAQ4_9FLAO</name>
<evidence type="ECO:0000313" key="3">
    <source>
        <dbReference type="Proteomes" id="UP000184543"/>
    </source>
</evidence>
<protein>
    <submittedName>
        <fullName evidence="2">Uncharacterized protein</fullName>
    </submittedName>
</protein>
<organism evidence="2 3">
    <name type="scientific">Pseudozobellia thermophila</name>
    <dbReference type="NCBI Taxonomy" id="192903"/>
    <lineage>
        <taxon>Bacteria</taxon>
        <taxon>Pseudomonadati</taxon>
        <taxon>Bacteroidota</taxon>
        <taxon>Flavobacteriia</taxon>
        <taxon>Flavobacteriales</taxon>
        <taxon>Flavobacteriaceae</taxon>
        <taxon>Pseudozobellia</taxon>
    </lineage>
</organism>
<dbReference type="EMBL" id="FQYU01000009">
    <property type="protein sequence ID" value="SHJ80539.1"/>
    <property type="molecule type" value="Genomic_DNA"/>
</dbReference>
<dbReference type="Proteomes" id="UP000184543">
    <property type="component" value="Unassembled WGS sequence"/>
</dbReference>
<reference evidence="3" key="1">
    <citation type="submission" date="2016-11" db="EMBL/GenBank/DDBJ databases">
        <authorList>
            <person name="Varghese N."/>
            <person name="Submissions S."/>
        </authorList>
    </citation>
    <scope>NUCLEOTIDE SEQUENCE [LARGE SCALE GENOMIC DNA]</scope>
    <source>
        <strain evidence="3">DSM 19858</strain>
    </source>
</reference>
<gene>
    <name evidence="2" type="ORF">SAMN04488513_10971</name>
</gene>
<keyword evidence="1" id="KW-0732">Signal</keyword>
<accession>A0A1M6MAQ4</accession>
<proteinExistence type="predicted"/>
<feature type="chain" id="PRO_5013019935" evidence="1">
    <location>
        <begin position="19"/>
        <end position="54"/>
    </location>
</feature>
<feature type="signal peptide" evidence="1">
    <location>
        <begin position="1"/>
        <end position="18"/>
    </location>
</feature>
<dbReference type="RefSeq" id="WP_170863187.1">
    <property type="nucleotide sequence ID" value="NZ_FQYU01000009.1"/>
</dbReference>
<sequence length="54" mass="5733">MKKFILAFAILCTIAAMGSCSTDDSNDIDLIKPGDTVIVGKVGYSPDLRTNQAL</sequence>
<dbReference type="AlphaFoldDB" id="A0A1M6MAQ4"/>
<evidence type="ECO:0000313" key="2">
    <source>
        <dbReference type="EMBL" id="SHJ80539.1"/>
    </source>
</evidence>
<keyword evidence="3" id="KW-1185">Reference proteome</keyword>